<dbReference type="RefSeq" id="XP_012946904.1">
    <property type="nucleotide sequence ID" value="XM_013091450.2"/>
</dbReference>
<dbReference type="GeneID" id="101854999"/>
<dbReference type="PROSITE" id="PS00479">
    <property type="entry name" value="ZF_DAG_PE_1"/>
    <property type="match status" value="1"/>
</dbReference>
<dbReference type="SMART" id="SM00228">
    <property type="entry name" value="PDZ"/>
    <property type="match status" value="1"/>
</dbReference>
<dbReference type="InterPro" id="IPR001478">
    <property type="entry name" value="PDZ"/>
</dbReference>
<gene>
    <name evidence="16" type="primary">LOC101854999</name>
</gene>
<evidence type="ECO:0000256" key="8">
    <source>
        <dbReference type="SAM" id="Coils"/>
    </source>
</evidence>
<dbReference type="SMART" id="SM00109">
    <property type="entry name" value="C1"/>
    <property type="match status" value="1"/>
</dbReference>
<dbReference type="Pfam" id="PF00595">
    <property type="entry name" value="PDZ"/>
    <property type="match status" value="1"/>
</dbReference>
<dbReference type="Gene3D" id="2.60.40.150">
    <property type="entry name" value="C2 domain"/>
    <property type="match status" value="1"/>
</dbReference>
<evidence type="ECO:0000256" key="6">
    <source>
        <dbReference type="ARBA" id="ARBA00023121"/>
    </source>
</evidence>
<evidence type="ECO:0000259" key="11">
    <source>
        <dbReference type="PROSITE" id="PS50004"/>
    </source>
</evidence>
<feature type="region of interest" description="Disordered" evidence="9">
    <location>
        <begin position="1079"/>
        <end position="1149"/>
    </location>
</feature>
<dbReference type="SUPFAM" id="SSF49562">
    <property type="entry name" value="C2 domain (Calcium/lipid-binding domain, CaLB)"/>
    <property type="match status" value="1"/>
</dbReference>
<feature type="compositionally biased region" description="Polar residues" evidence="9">
    <location>
        <begin position="447"/>
        <end position="471"/>
    </location>
</feature>
<feature type="compositionally biased region" description="Polar residues" evidence="9">
    <location>
        <begin position="774"/>
        <end position="793"/>
    </location>
</feature>
<reference evidence="16" key="1">
    <citation type="submission" date="2025-08" db="UniProtKB">
        <authorList>
            <consortium name="RefSeq"/>
        </authorList>
    </citation>
    <scope>IDENTIFICATION</scope>
</reference>
<feature type="domain" description="C2" evidence="11">
    <location>
        <begin position="459"/>
        <end position="593"/>
    </location>
</feature>
<dbReference type="PROSITE" id="PS50106">
    <property type="entry name" value="PDZ"/>
    <property type="match status" value="1"/>
</dbReference>
<dbReference type="SUPFAM" id="SSF50156">
    <property type="entry name" value="PDZ domain-like"/>
    <property type="match status" value="1"/>
</dbReference>
<sequence length="1370" mass="151409">MATTDGTDTALSVWETIGNMTPFPYLLFFLEGTFELFLDRSVLVILSFLVGVAMTLVVQALFLRHLYGHSPTLPPPVLEQRPVQLPEVLKNRLNQQSLKQKEECVWLNFLSQFLFSELRESLHVRRFITRKIQTEFEEVLKSRGGVLMDELFLRDFALGNKFPVVMGLSVESSEVKDDVVQTLDLKARVVYDGGFQIAIDAALPFGRMAFVSVKVMKIRGLMRFQFTLLPFSHWSMSFYEEPEVELDVTAQLDGHPMPKLKNIIANQIKRIIRKKHTLPMYKMRFKPFFLPRPEGGRPGRCKVQVDGTEVGRGVLEVTVVSASRLPIVMKGAQMYCTLSVDALPWRQMVAEQRKQKTVLVLEMVKKPSDLSLGLTVKDEFLGDRLNPAVVVEQVLVGSPGHMAGIREGDILLAVAETKVSCAKQATKTLKAAKDKIQVQIERESNGEKTPSVNEEDIMSTSSGSLSELMNQQSQSSESEVTTTSGGVTTSASADLDSDPSLISAPKSSTSSAKGTNVRKTRMREASESPHWGQKFVFSVVPSTRYLNVCVWSCGGDRAGKTQVMGASKRDVLVGYASLDLDDIYLHCLVTLNGSVRDKVKLKHGHYKTEAELVKLWSVHKGWDPNLMYGDVLLSFHFLPSHLSVQQRQAMASCKTGLVSLGHHQEEEEVVNGRTDLDLEKLAGQGAQVPTELRKDLNEGHHQFDSTTFVTATFCDYCGKKIWMKEAFKCRSCHMVCHKKCLVKCLVNTFCTEDGVRKRGARDEPWQPLTAPGRTKTSAVEETGKRGSSTSQAPSEEYVNIEDEAANQEGGVVEANSVLGTLGEDELPTSISATENKSNSQTSTSGSRFQLLRDQTERMKENVVRHLRKAKVQSAGLSDKAIVAAKDTGGRLFFEMDPILRKDKLEELLEKLDEQLKEEMANKEGIDEELHLLEQSEPTNPRYKSEVRALNNRAVKSVEKQDAMRLLMLQYCSGLQNCLASLEQEEGEEVVVGEGVDGVVRRGGEQEEGFSVVRGRDMEESLDVIKGGGVRDKEGEGKMDVVLRESRASAVGGFVRRASSSVKEKMSSLKKDFVRKGLKGLEERGESPPRSSPLSINNSRGRVGGSFVEEGGGLWKTKQRGIGDGQSGEEGGSEKGEDLRRNLRSRSEGAVHGVARSVDAVTMNDAEKTSYLHSLLRGGDVPILDVARHGDYLMPAAPAVSGDNNTHVRRKSDIQIRVDDVDKETSVPVGDNEVADSNESNNDPRRLTRGDSRMSRSCSDSGLEMGKMMTLSPEDILRYHSNSLPKVLGGFDESDSESDFLVIDSSDEPVVTDSSEEEDGEAEGNGLGVEIRTKTGGCGQRDGDGDDRGDRNDEGKGQHRNHLQRLQSFQV</sequence>
<dbReference type="Pfam" id="PF26547">
    <property type="entry name" value="PDZD8_N"/>
    <property type="match status" value="1"/>
</dbReference>
<dbReference type="CDD" id="cd20825">
    <property type="entry name" value="C1_PDZD8"/>
    <property type="match status" value="1"/>
</dbReference>
<dbReference type="PROSITE" id="PS50081">
    <property type="entry name" value="ZF_DAG_PE_2"/>
    <property type="match status" value="1"/>
</dbReference>
<keyword evidence="8" id="KW-0175">Coiled coil</keyword>
<feature type="coiled-coil region" evidence="8">
    <location>
        <begin position="901"/>
        <end position="935"/>
    </location>
</feature>
<keyword evidence="10" id="KW-0812">Transmembrane</keyword>
<dbReference type="PROSITE" id="PS50004">
    <property type="entry name" value="C2"/>
    <property type="match status" value="1"/>
</dbReference>
<evidence type="ECO:0000256" key="3">
    <source>
        <dbReference type="ARBA" id="ARBA00022723"/>
    </source>
</evidence>
<comment type="subcellular location">
    <subcellularLocation>
        <location evidence="1">Membrane</location>
    </subcellularLocation>
</comment>
<evidence type="ECO:0000259" key="14">
    <source>
        <dbReference type="PROSITE" id="PS51847"/>
    </source>
</evidence>
<dbReference type="InterPro" id="IPR002219">
    <property type="entry name" value="PKC_DAG/PE"/>
</dbReference>
<feature type="compositionally biased region" description="Basic and acidic residues" evidence="9">
    <location>
        <begin position="1210"/>
        <end position="1224"/>
    </location>
</feature>
<evidence type="ECO:0000256" key="7">
    <source>
        <dbReference type="ARBA" id="ARBA00023136"/>
    </source>
</evidence>
<organism evidence="15 16">
    <name type="scientific">Aplysia californica</name>
    <name type="common">California sea hare</name>
    <dbReference type="NCBI Taxonomy" id="6500"/>
    <lineage>
        <taxon>Eukaryota</taxon>
        <taxon>Metazoa</taxon>
        <taxon>Spiralia</taxon>
        <taxon>Lophotrochozoa</taxon>
        <taxon>Mollusca</taxon>
        <taxon>Gastropoda</taxon>
        <taxon>Heterobranchia</taxon>
        <taxon>Euthyneura</taxon>
        <taxon>Tectipleura</taxon>
        <taxon>Aplysiida</taxon>
        <taxon>Aplysioidea</taxon>
        <taxon>Aplysiidae</taxon>
        <taxon>Aplysia</taxon>
    </lineage>
</organism>
<dbReference type="InterPro" id="IPR046349">
    <property type="entry name" value="C1-like_sf"/>
</dbReference>
<dbReference type="InterPro" id="IPR031468">
    <property type="entry name" value="SMP_LBD"/>
</dbReference>
<feature type="region of interest" description="Disordered" evidence="9">
    <location>
        <begin position="440"/>
        <end position="525"/>
    </location>
</feature>
<keyword evidence="5" id="KW-0445">Lipid transport</keyword>
<feature type="transmembrane region" description="Helical" evidence="10">
    <location>
        <begin position="42"/>
        <end position="63"/>
    </location>
</feature>
<keyword evidence="3" id="KW-0479">Metal-binding</keyword>
<dbReference type="Pfam" id="PF00130">
    <property type="entry name" value="C1_1"/>
    <property type="match status" value="1"/>
</dbReference>
<feature type="transmembrane region" description="Helical" evidence="10">
    <location>
        <begin position="12"/>
        <end position="30"/>
    </location>
</feature>
<feature type="region of interest" description="Disordered" evidence="9">
    <location>
        <begin position="1195"/>
        <end position="1264"/>
    </location>
</feature>
<evidence type="ECO:0000259" key="12">
    <source>
        <dbReference type="PROSITE" id="PS50081"/>
    </source>
</evidence>
<dbReference type="InterPro" id="IPR039275">
    <property type="entry name" value="PDZD8"/>
</dbReference>
<dbReference type="CDD" id="cd21674">
    <property type="entry name" value="SMP_PDZD8"/>
    <property type="match status" value="1"/>
</dbReference>
<evidence type="ECO:0000256" key="1">
    <source>
        <dbReference type="ARBA" id="ARBA00004370"/>
    </source>
</evidence>
<keyword evidence="4" id="KW-0862">Zinc</keyword>
<evidence type="ECO:0000313" key="16">
    <source>
        <dbReference type="RefSeq" id="XP_012946904.1"/>
    </source>
</evidence>
<dbReference type="Proteomes" id="UP000694888">
    <property type="component" value="Unplaced"/>
</dbReference>
<protein>
    <submittedName>
        <fullName evidence="16">PDZ domain-containing protein 8</fullName>
    </submittedName>
</protein>
<dbReference type="PANTHER" id="PTHR21519">
    <property type="entry name" value="PDZ DOMAIN-CONTAINING PROTEIN 8"/>
    <property type="match status" value="1"/>
</dbReference>
<keyword evidence="2" id="KW-0813">Transport</keyword>
<feature type="domain" description="Phorbol-ester/DAG-type" evidence="12">
    <location>
        <begin position="700"/>
        <end position="750"/>
    </location>
</feature>
<dbReference type="InterPro" id="IPR035892">
    <property type="entry name" value="C2_domain_sf"/>
</dbReference>
<feature type="region of interest" description="Disordered" evidence="9">
    <location>
        <begin position="829"/>
        <end position="851"/>
    </location>
</feature>
<evidence type="ECO:0000256" key="10">
    <source>
        <dbReference type="SAM" id="Phobius"/>
    </source>
</evidence>
<dbReference type="InterPro" id="IPR058801">
    <property type="entry name" value="PDZD8_N"/>
</dbReference>
<name>A0ABM1AFZ6_APLCA</name>
<feature type="compositionally biased region" description="Basic and acidic residues" evidence="9">
    <location>
        <begin position="1131"/>
        <end position="1148"/>
    </location>
</feature>
<evidence type="ECO:0000256" key="2">
    <source>
        <dbReference type="ARBA" id="ARBA00022448"/>
    </source>
</evidence>
<feature type="domain" description="SMP-LTD" evidence="14">
    <location>
        <begin position="100"/>
        <end position="287"/>
    </location>
</feature>
<dbReference type="Gene3D" id="2.30.42.10">
    <property type="match status" value="1"/>
</dbReference>
<evidence type="ECO:0000256" key="5">
    <source>
        <dbReference type="ARBA" id="ARBA00023055"/>
    </source>
</evidence>
<feature type="compositionally biased region" description="Basic and acidic residues" evidence="9">
    <location>
        <begin position="1340"/>
        <end position="1356"/>
    </location>
</feature>
<dbReference type="PROSITE" id="PS51847">
    <property type="entry name" value="SMP"/>
    <property type="match status" value="1"/>
</dbReference>
<feature type="compositionally biased region" description="Basic and acidic residues" evidence="9">
    <location>
        <begin position="1241"/>
        <end position="1253"/>
    </location>
</feature>
<dbReference type="PANTHER" id="PTHR21519:SF1">
    <property type="entry name" value="PDZ DOMAIN-CONTAINING PROTEIN 8"/>
    <property type="match status" value="1"/>
</dbReference>
<feature type="region of interest" description="Disordered" evidence="9">
    <location>
        <begin position="760"/>
        <end position="796"/>
    </location>
</feature>
<evidence type="ECO:0000259" key="13">
    <source>
        <dbReference type="PROSITE" id="PS50106"/>
    </source>
</evidence>
<keyword evidence="7 10" id="KW-0472">Membrane</keyword>
<evidence type="ECO:0000256" key="9">
    <source>
        <dbReference type="SAM" id="MobiDB-lite"/>
    </source>
</evidence>
<feature type="domain" description="PDZ" evidence="13">
    <location>
        <begin position="360"/>
        <end position="444"/>
    </location>
</feature>
<evidence type="ECO:0000313" key="15">
    <source>
        <dbReference type="Proteomes" id="UP000694888"/>
    </source>
</evidence>
<feature type="compositionally biased region" description="Low complexity" evidence="9">
    <location>
        <begin position="472"/>
        <end position="505"/>
    </location>
</feature>
<keyword evidence="15" id="KW-1185">Reference proteome</keyword>
<keyword evidence="6" id="KW-0446">Lipid-binding</keyword>
<proteinExistence type="predicted"/>
<dbReference type="InterPro" id="IPR000008">
    <property type="entry name" value="C2_dom"/>
</dbReference>
<feature type="region of interest" description="Disordered" evidence="9">
    <location>
        <begin position="1302"/>
        <end position="1370"/>
    </location>
</feature>
<evidence type="ECO:0000256" key="4">
    <source>
        <dbReference type="ARBA" id="ARBA00022833"/>
    </source>
</evidence>
<dbReference type="SUPFAM" id="SSF57889">
    <property type="entry name" value="Cysteine-rich domain"/>
    <property type="match status" value="1"/>
</dbReference>
<feature type="compositionally biased region" description="Polar residues" evidence="9">
    <location>
        <begin position="829"/>
        <end position="847"/>
    </location>
</feature>
<dbReference type="Pfam" id="PF00168">
    <property type="entry name" value="C2"/>
    <property type="match status" value="1"/>
</dbReference>
<dbReference type="InterPro" id="IPR036034">
    <property type="entry name" value="PDZ_sf"/>
</dbReference>
<dbReference type="SMART" id="SM00239">
    <property type="entry name" value="C2"/>
    <property type="match status" value="1"/>
</dbReference>
<dbReference type="Gene3D" id="3.30.60.20">
    <property type="match status" value="1"/>
</dbReference>
<accession>A0ABM1AFZ6</accession>
<keyword evidence="10" id="KW-1133">Transmembrane helix</keyword>